<dbReference type="RefSeq" id="WP_200273578.1">
    <property type="nucleotide sequence ID" value="NZ_JAENHN010000064.1"/>
</dbReference>
<evidence type="ECO:0000256" key="1">
    <source>
        <dbReference type="ARBA" id="ARBA00022801"/>
    </source>
</evidence>
<name>A0ABS1EVN1_9CLOT</name>
<dbReference type="InterPro" id="IPR023365">
    <property type="entry name" value="Sortase_dom-sf"/>
</dbReference>
<gene>
    <name evidence="3" type="ORF">JHL18_22715</name>
</gene>
<dbReference type="Proteomes" id="UP000596739">
    <property type="component" value="Unassembled WGS sequence"/>
</dbReference>
<reference evidence="4" key="1">
    <citation type="submission" date="2021-01" db="EMBL/GenBank/DDBJ databases">
        <title>Genome public.</title>
        <authorList>
            <person name="Liu C."/>
            <person name="Sun Q."/>
        </authorList>
    </citation>
    <scope>NUCLEOTIDE SEQUENCE [LARGE SCALE GENOMIC DNA]</scope>
    <source>
        <strain evidence="4">YIM B02505</strain>
    </source>
</reference>
<keyword evidence="4" id="KW-1185">Reference proteome</keyword>
<dbReference type="Gene3D" id="2.40.260.10">
    <property type="entry name" value="Sortase"/>
    <property type="match status" value="1"/>
</dbReference>
<feature type="transmembrane region" description="Helical" evidence="2">
    <location>
        <begin position="297"/>
        <end position="315"/>
    </location>
</feature>
<keyword evidence="2" id="KW-0812">Transmembrane</keyword>
<sequence>MKSNKFVGQKKYTFLFILGIMVFMYPTFSNTYYNYKIMKSTNNPVSPPDTAYQSSNNQEEYENKIKKIQISDKEFEEIQSDPVMKLLLDKDEAYIKEYNKRLWNLSAYTSDPFRKELGVSIKGNIKTEDKASVFAYIKIDKIHQTLPLYLGATDDHLSKGAAVIQGTSIPIGGENTNSVIAAHTGQVQKFFTDLPELEPGDDIEITNHWQTLYYKVTGNKIILPDQQEYLSIVNGVDMITLLTCYSITSKNDRLLVFAKRYSQGTKEKIEDKIDSSLHPYLTEVELKIKPWYEKPQTFASGVALLLVCVFIYTFVSKKKD</sequence>
<protein>
    <submittedName>
        <fullName evidence="3">Class C sortase</fullName>
    </submittedName>
</protein>
<feature type="transmembrane region" description="Helical" evidence="2">
    <location>
        <begin position="12"/>
        <end position="33"/>
    </location>
</feature>
<comment type="caution">
    <text evidence="3">The sequence shown here is derived from an EMBL/GenBank/DDBJ whole genome shotgun (WGS) entry which is preliminary data.</text>
</comment>
<keyword evidence="2" id="KW-0472">Membrane</keyword>
<proteinExistence type="predicted"/>
<dbReference type="Pfam" id="PF04203">
    <property type="entry name" value="Sortase"/>
    <property type="match status" value="1"/>
</dbReference>
<dbReference type="NCBIfam" id="TIGR01076">
    <property type="entry name" value="sortase_fam"/>
    <property type="match status" value="1"/>
</dbReference>
<organism evidence="3 4">
    <name type="scientific">Clostridium yunnanense</name>
    <dbReference type="NCBI Taxonomy" id="2800325"/>
    <lineage>
        <taxon>Bacteria</taxon>
        <taxon>Bacillati</taxon>
        <taxon>Bacillota</taxon>
        <taxon>Clostridia</taxon>
        <taxon>Eubacteriales</taxon>
        <taxon>Clostridiaceae</taxon>
        <taxon>Clostridium</taxon>
    </lineage>
</organism>
<keyword evidence="2" id="KW-1133">Transmembrane helix</keyword>
<evidence type="ECO:0000256" key="2">
    <source>
        <dbReference type="SAM" id="Phobius"/>
    </source>
</evidence>
<evidence type="ECO:0000313" key="4">
    <source>
        <dbReference type="Proteomes" id="UP000596739"/>
    </source>
</evidence>
<dbReference type="EMBL" id="JAENHN010000064">
    <property type="protein sequence ID" value="MBK1813435.1"/>
    <property type="molecule type" value="Genomic_DNA"/>
</dbReference>
<dbReference type="CDD" id="cd05827">
    <property type="entry name" value="Sortase_C"/>
    <property type="match status" value="1"/>
</dbReference>
<dbReference type="InterPro" id="IPR005754">
    <property type="entry name" value="Sortase"/>
</dbReference>
<dbReference type="InterPro" id="IPR042002">
    <property type="entry name" value="Sortase_C"/>
</dbReference>
<accession>A0ABS1EVN1</accession>
<dbReference type="SUPFAM" id="SSF63817">
    <property type="entry name" value="Sortase"/>
    <property type="match status" value="1"/>
</dbReference>
<evidence type="ECO:0000313" key="3">
    <source>
        <dbReference type="EMBL" id="MBK1813435.1"/>
    </source>
</evidence>
<keyword evidence="1" id="KW-0378">Hydrolase</keyword>